<proteinExistence type="predicted"/>
<sequence length="88" mass="10277">NNEVEANEWKEKFFGEASRFLLVVRNVPVKGVQESWIIFLRAIKDMVDVKKVDLKLVKQILLVVTKNQVYNHLVECLLILEPTKEVIK</sequence>
<evidence type="ECO:0000313" key="1">
    <source>
        <dbReference type="EMBL" id="EFH50162.1"/>
    </source>
</evidence>
<gene>
    <name evidence="1" type="ORF">ARALYDRAFT_661711</name>
</gene>
<organism evidence="2">
    <name type="scientific">Arabidopsis lyrata subsp. lyrata</name>
    <name type="common">Lyre-leaved rock-cress</name>
    <dbReference type="NCBI Taxonomy" id="81972"/>
    <lineage>
        <taxon>Eukaryota</taxon>
        <taxon>Viridiplantae</taxon>
        <taxon>Streptophyta</taxon>
        <taxon>Embryophyta</taxon>
        <taxon>Tracheophyta</taxon>
        <taxon>Spermatophyta</taxon>
        <taxon>Magnoliopsida</taxon>
        <taxon>eudicotyledons</taxon>
        <taxon>Gunneridae</taxon>
        <taxon>Pentapetalae</taxon>
        <taxon>rosids</taxon>
        <taxon>malvids</taxon>
        <taxon>Brassicales</taxon>
        <taxon>Brassicaceae</taxon>
        <taxon>Camelineae</taxon>
        <taxon>Arabidopsis</taxon>
    </lineage>
</organism>
<protein>
    <submittedName>
        <fullName evidence="1">Predicted protein</fullName>
    </submittedName>
</protein>
<dbReference type="Gramene" id="Al_scaffold_0006_1776">
    <property type="protein sequence ID" value="Al_scaffold_0006_1776"/>
    <property type="gene ID" value="Al_scaffold_0006_1776"/>
</dbReference>
<dbReference type="EMBL" id="GL348718">
    <property type="protein sequence ID" value="EFH50162.1"/>
    <property type="molecule type" value="Genomic_DNA"/>
</dbReference>
<reference evidence="2" key="1">
    <citation type="journal article" date="2011" name="Nat. Genet.">
        <title>The Arabidopsis lyrata genome sequence and the basis of rapid genome size change.</title>
        <authorList>
            <person name="Hu T.T."/>
            <person name="Pattyn P."/>
            <person name="Bakker E.G."/>
            <person name="Cao J."/>
            <person name="Cheng J.-F."/>
            <person name="Clark R.M."/>
            <person name="Fahlgren N."/>
            <person name="Fawcett J.A."/>
            <person name="Grimwood J."/>
            <person name="Gundlach H."/>
            <person name="Haberer G."/>
            <person name="Hollister J.D."/>
            <person name="Ossowski S."/>
            <person name="Ottilar R.P."/>
            <person name="Salamov A.A."/>
            <person name="Schneeberger K."/>
            <person name="Spannagl M."/>
            <person name="Wang X."/>
            <person name="Yang L."/>
            <person name="Nasrallah M.E."/>
            <person name="Bergelson J."/>
            <person name="Carrington J.C."/>
            <person name="Gaut B.S."/>
            <person name="Schmutz J."/>
            <person name="Mayer K.F.X."/>
            <person name="Van de Peer Y."/>
            <person name="Grigoriev I.V."/>
            <person name="Nordborg M."/>
            <person name="Weigel D."/>
            <person name="Guo Y.-L."/>
        </authorList>
    </citation>
    <scope>NUCLEOTIDE SEQUENCE [LARGE SCALE GENOMIC DNA]</scope>
    <source>
        <strain evidence="2">cv. MN47</strain>
    </source>
</reference>
<dbReference type="Proteomes" id="UP000008694">
    <property type="component" value="Unassembled WGS sequence"/>
</dbReference>
<name>D7LXW7_ARALL</name>
<dbReference type="HOGENOM" id="CLU_2475412_0_0_1"/>
<keyword evidence="2" id="KW-1185">Reference proteome</keyword>
<accession>D7LXW7</accession>
<evidence type="ECO:0000313" key="2">
    <source>
        <dbReference type="Proteomes" id="UP000008694"/>
    </source>
</evidence>
<dbReference type="AlphaFoldDB" id="D7LXW7"/>
<feature type="non-terminal residue" evidence="1">
    <location>
        <position position="1"/>
    </location>
</feature>